<evidence type="ECO:0000256" key="2">
    <source>
        <dbReference type="SAM" id="MobiDB-lite"/>
    </source>
</evidence>
<feature type="compositionally biased region" description="Gly residues" evidence="2">
    <location>
        <begin position="1"/>
        <end position="10"/>
    </location>
</feature>
<feature type="region of interest" description="Disordered" evidence="2">
    <location>
        <begin position="1"/>
        <end position="32"/>
    </location>
</feature>
<keyword evidence="5" id="KW-1185">Reference proteome</keyword>
<feature type="domain" description="SbsA Ig-like" evidence="3">
    <location>
        <begin position="10"/>
        <end position="124"/>
    </location>
</feature>
<evidence type="ECO:0000313" key="5">
    <source>
        <dbReference type="Proteomes" id="UP000053791"/>
    </source>
</evidence>
<evidence type="ECO:0000313" key="4">
    <source>
        <dbReference type="EMBL" id="KUJ78168.1"/>
    </source>
</evidence>
<feature type="non-terminal residue" evidence="4">
    <location>
        <position position="1"/>
    </location>
</feature>
<dbReference type="AlphaFoldDB" id="A0A0X3TQZ9"/>
<dbReference type="RefSeq" id="WP_205627886.1">
    <property type="nucleotide sequence ID" value="NZ_LQBQ01000023.1"/>
</dbReference>
<evidence type="ECO:0000256" key="1">
    <source>
        <dbReference type="ARBA" id="ARBA00022729"/>
    </source>
</evidence>
<protein>
    <recommendedName>
        <fullName evidence="3">SbsA Ig-like domain-containing protein</fullName>
    </recommendedName>
</protein>
<gene>
    <name evidence="4" type="ORF">AVO45_09475</name>
</gene>
<dbReference type="STRING" id="1685379.AVO45_09475"/>
<comment type="caution">
    <text evidence="4">The sequence shown here is derived from an EMBL/GenBank/DDBJ whole genome shotgun (WGS) entry which is preliminary data.</text>
</comment>
<keyword evidence="1" id="KW-0732">Signal</keyword>
<reference evidence="4 5" key="1">
    <citation type="submission" date="2015-12" db="EMBL/GenBank/DDBJ databases">
        <authorList>
            <person name="Shamseldin A."/>
            <person name="Moawad H."/>
            <person name="Abd El-Rahim W.M."/>
            <person name="Sadowsky M.J."/>
        </authorList>
    </citation>
    <scope>NUCLEOTIDE SEQUENCE [LARGE SCALE GENOMIC DNA]</scope>
    <source>
        <strain evidence="4 5">ZGT118</strain>
    </source>
</reference>
<proteinExistence type="predicted"/>
<organism evidence="4 5">
    <name type="scientific">Ruegeria marisrubri</name>
    <dbReference type="NCBI Taxonomy" id="1685379"/>
    <lineage>
        <taxon>Bacteria</taxon>
        <taxon>Pseudomonadati</taxon>
        <taxon>Pseudomonadota</taxon>
        <taxon>Alphaproteobacteria</taxon>
        <taxon>Rhodobacterales</taxon>
        <taxon>Roseobacteraceae</taxon>
        <taxon>Ruegeria</taxon>
    </lineage>
</organism>
<accession>A0A0X3TQZ9</accession>
<dbReference type="Pfam" id="PF13205">
    <property type="entry name" value="Big_5"/>
    <property type="match status" value="1"/>
</dbReference>
<dbReference type="Proteomes" id="UP000053791">
    <property type="component" value="Unassembled WGS sequence"/>
</dbReference>
<dbReference type="Gene3D" id="2.60.40.1220">
    <property type="match status" value="1"/>
</dbReference>
<name>A0A0X3TQZ9_9RHOB</name>
<dbReference type="EMBL" id="LQBQ01000023">
    <property type="protein sequence ID" value="KUJ78168.1"/>
    <property type="molecule type" value="Genomic_DNA"/>
</dbReference>
<dbReference type="Gene3D" id="2.60.120.260">
    <property type="entry name" value="Galactose-binding domain-like"/>
    <property type="match status" value="1"/>
</dbReference>
<sequence>LVGGGGGGGDTTAPVVQSSSAPDIGPAQDGTTTTDITVTFSDNVSLDVSSIGLSDITVTGPGGALSVTGVSVDTNSDGTPRTATYTVAAPGGSWDSADDGAYTVALAAGEVLDTSGNPVAADPTLDGFTVDLSSPPPPPPSDPFRVEAETFTILSGFVVKNNGQGSGDQFLQAGDSGEQRASYTFTAASGVYDLGLGHFDESDGQSQMSVLVNGTQIDSFVWNLDAGGPLADQTSFVERTISGVALSTGDVIEIVGTSDGGEPLRTDYIDFQFVDDLFA</sequence>
<evidence type="ECO:0000259" key="3">
    <source>
        <dbReference type="Pfam" id="PF13205"/>
    </source>
</evidence>
<dbReference type="InterPro" id="IPR014755">
    <property type="entry name" value="Cu-Rt/internalin_Ig-like"/>
</dbReference>
<dbReference type="InterPro" id="IPR032812">
    <property type="entry name" value="SbsA_Ig"/>
</dbReference>